<comment type="cofactor">
    <cofactor evidence="1">
        <name>Mg(2+)</name>
        <dbReference type="ChEBI" id="CHEBI:18420"/>
    </cofactor>
</comment>
<comment type="caution">
    <text evidence="12">The sequence shown here is derived from an EMBL/GenBank/DDBJ whole genome shotgun (WGS) entry which is preliminary data.</text>
</comment>
<comment type="cofactor">
    <cofactor evidence="2">
        <name>thiamine diphosphate</name>
        <dbReference type="ChEBI" id="CHEBI:58937"/>
    </cofactor>
</comment>
<dbReference type="InterPro" id="IPR032686">
    <property type="entry name" value="PFO_beta_C"/>
</dbReference>
<comment type="cofactor">
    <cofactor evidence="3">
        <name>[4Fe-4S] cluster</name>
        <dbReference type="ChEBI" id="CHEBI:49883"/>
    </cofactor>
</comment>
<dbReference type="GO" id="GO:0051536">
    <property type="term" value="F:iron-sulfur cluster binding"/>
    <property type="evidence" value="ECO:0007669"/>
    <property type="project" value="UniProtKB-KW"/>
</dbReference>
<dbReference type="NCBIfam" id="TIGR02177">
    <property type="entry name" value="PorB_KorB"/>
    <property type="match status" value="1"/>
</dbReference>
<evidence type="ECO:0000256" key="8">
    <source>
        <dbReference type="ARBA" id="ARBA00023014"/>
    </source>
</evidence>
<evidence type="ECO:0000259" key="10">
    <source>
        <dbReference type="Pfam" id="PF02775"/>
    </source>
</evidence>
<evidence type="ECO:0000259" key="11">
    <source>
        <dbReference type="Pfam" id="PF12367"/>
    </source>
</evidence>
<evidence type="ECO:0000256" key="3">
    <source>
        <dbReference type="ARBA" id="ARBA00001966"/>
    </source>
</evidence>
<keyword evidence="8" id="KW-0411">Iron-sulfur</keyword>
<evidence type="ECO:0000256" key="1">
    <source>
        <dbReference type="ARBA" id="ARBA00001946"/>
    </source>
</evidence>
<dbReference type="InterPro" id="IPR011896">
    <property type="entry name" value="OFOB"/>
</dbReference>
<evidence type="ECO:0000256" key="7">
    <source>
        <dbReference type="ARBA" id="ARBA00023004"/>
    </source>
</evidence>
<dbReference type="PANTHER" id="PTHR48084">
    <property type="entry name" value="2-OXOGLUTARATE OXIDOREDUCTASE SUBUNIT KORB-RELATED"/>
    <property type="match status" value="1"/>
</dbReference>
<sequence>MLPLDLYNSIEPAWCPGCGNYPMLKAFKKALAELDIRPEDILLVSAIGQSSKFPHYLRCNTFNGIHGRALPVATGVRLANPEIKIVVTVGDGDQYGEGGNHLLAAFRRNPDMTLVVHNNQVYGLTRGQASPTSDQGFTSLIQPAGVPYPPLHPLALAVAQDCSWVGRGFAGQPAQLTELYKQAIQHRGFALLEVLQPCVIFNKINTYHWYQARVYRVEDEPDYDPENELWAYQKGKEWGERIPTGVIFKKSRPVLEEAFPVLLDGPLGKWQVARPVAELLKDFY</sequence>
<keyword evidence="5" id="KW-0460">Magnesium</keyword>
<dbReference type="InterPro" id="IPR051457">
    <property type="entry name" value="2-oxoacid:Fd_oxidoreductase"/>
</dbReference>
<dbReference type="EMBL" id="DTGR01000174">
    <property type="protein sequence ID" value="HHS30245.1"/>
    <property type="molecule type" value="Genomic_DNA"/>
</dbReference>
<name>A0A7V6A4X6_9BACT</name>
<evidence type="ECO:0000256" key="6">
    <source>
        <dbReference type="ARBA" id="ARBA00023002"/>
    </source>
</evidence>
<protein>
    <submittedName>
        <fullName evidence="12">2-oxoacid:ferredoxin oxidoreductase subunit beta</fullName>
    </submittedName>
</protein>
<feature type="domain" description="Thiamine pyrophosphate enzyme TPP-binding" evidence="10">
    <location>
        <begin position="52"/>
        <end position="194"/>
    </location>
</feature>
<keyword evidence="6" id="KW-0560">Oxidoreductase</keyword>
<dbReference type="InterPro" id="IPR011766">
    <property type="entry name" value="TPP_enzyme_TPP-bd"/>
</dbReference>
<reference evidence="12" key="1">
    <citation type="journal article" date="2020" name="mSystems">
        <title>Genome- and Community-Level Interaction Insights into Carbon Utilization and Element Cycling Functions of Hydrothermarchaeota in Hydrothermal Sediment.</title>
        <authorList>
            <person name="Zhou Z."/>
            <person name="Liu Y."/>
            <person name="Xu W."/>
            <person name="Pan J."/>
            <person name="Luo Z.H."/>
            <person name="Li M."/>
        </authorList>
    </citation>
    <scope>NUCLEOTIDE SEQUENCE [LARGE SCALE GENOMIC DNA]</scope>
    <source>
        <strain evidence="12">SpSt-767</strain>
    </source>
</reference>
<evidence type="ECO:0000256" key="5">
    <source>
        <dbReference type="ARBA" id="ARBA00022842"/>
    </source>
</evidence>
<dbReference type="AlphaFoldDB" id="A0A7V6A4X6"/>
<dbReference type="GO" id="GO:0044281">
    <property type="term" value="P:small molecule metabolic process"/>
    <property type="evidence" value="ECO:0007669"/>
    <property type="project" value="UniProtKB-ARBA"/>
</dbReference>
<organism evidence="12">
    <name type="scientific">Desulfobacca acetoxidans</name>
    <dbReference type="NCBI Taxonomy" id="60893"/>
    <lineage>
        <taxon>Bacteria</taxon>
        <taxon>Pseudomonadati</taxon>
        <taxon>Thermodesulfobacteriota</taxon>
        <taxon>Desulfobaccia</taxon>
        <taxon>Desulfobaccales</taxon>
        <taxon>Desulfobaccaceae</taxon>
        <taxon>Desulfobacca</taxon>
    </lineage>
</organism>
<evidence type="ECO:0000313" key="12">
    <source>
        <dbReference type="EMBL" id="HHS30245.1"/>
    </source>
</evidence>
<dbReference type="Pfam" id="PF12367">
    <property type="entry name" value="PFO_beta_C"/>
    <property type="match status" value="1"/>
</dbReference>
<keyword evidence="4" id="KW-0479">Metal-binding</keyword>
<dbReference type="Gene3D" id="3.40.50.970">
    <property type="match status" value="1"/>
</dbReference>
<feature type="domain" description="Pyruvate ferredoxin oxidoreductase beta subunit C-terminal" evidence="11">
    <location>
        <begin position="198"/>
        <end position="262"/>
    </location>
</feature>
<dbReference type="GO" id="GO:0030976">
    <property type="term" value="F:thiamine pyrophosphate binding"/>
    <property type="evidence" value="ECO:0007669"/>
    <property type="project" value="InterPro"/>
</dbReference>
<evidence type="ECO:0000256" key="4">
    <source>
        <dbReference type="ARBA" id="ARBA00022723"/>
    </source>
</evidence>
<dbReference type="Pfam" id="PF02775">
    <property type="entry name" value="TPP_enzyme_C"/>
    <property type="match status" value="1"/>
</dbReference>
<proteinExistence type="predicted"/>
<dbReference type="GO" id="GO:0045333">
    <property type="term" value="P:cellular respiration"/>
    <property type="evidence" value="ECO:0007669"/>
    <property type="project" value="UniProtKB-ARBA"/>
</dbReference>
<dbReference type="GO" id="GO:0016625">
    <property type="term" value="F:oxidoreductase activity, acting on the aldehyde or oxo group of donors, iron-sulfur protein as acceptor"/>
    <property type="evidence" value="ECO:0007669"/>
    <property type="project" value="UniProtKB-ARBA"/>
</dbReference>
<dbReference type="CDD" id="cd03375">
    <property type="entry name" value="TPP_OGFOR"/>
    <property type="match status" value="1"/>
</dbReference>
<keyword evidence="7" id="KW-0408">Iron</keyword>
<evidence type="ECO:0000256" key="2">
    <source>
        <dbReference type="ARBA" id="ARBA00001964"/>
    </source>
</evidence>
<keyword evidence="9" id="KW-0786">Thiamine pyrophosphate</keyword>
<evidence type="ECO:0000256" key="9">
    <source>
        <dbReference type="ARBA" id="ARBA00023052"/>
    </source>
</evidence>
<gene>
    <name evidence="12" type="ORF">ENV52_11160</name>
</gene>
<dbReference type="SUPFAM" id="SSF52518">
    <property type="entry name" value="Thiamin diphosphate-binding fold (THDP-binding)"/>
    <property type="match status" value="1"/>
</dbReference>
<dbReference type="PANTHER" id="PTHR48084:SF4">
    <property type="entry name" value="2-OXOGLUTARATE OXIDOREDUCTASE SUBUNIT KORB"/>
    <property type="match status" value="1"/>
</dbReference>
<dbReference type="InterPro" id="IPR029061">
    <property type="entry name" value="THDP-binding"/>
</dbReference>
<accession>A0A7V6A4X6</accession>
<dbReference type="GO" id="GO:0046872">
    <property type="term" value="F:metal ion binding"/>
    <property type="evidence" value="ECO:0007669"/>
    <property type="project" value="UniProtKB-KW"/>
</dbReference>